<evidence type="ECO:0000313" key="10">
    <source>
        <dbReference type="EMBL" id="QDU70395.1"/>
    </source>
</evidence>
<keyword evidence="10" id="KW-0547">Nucleotide-binding</keyword>
<dbReference type="GO" id="GO:0022857">
    <property type="term" value="F:transmembrane transporter activity"/>
    <property type="evidence" value="ECO:0007669"/>
    <property type="project" value="TreeGrafter"/>
</dbReference>
<dbReference type="AlphaFoldDB" id="A0A518BTV0"/>
<name>A0A518BTV0_9BACT</name>
<dbReference type="PANTHER" id="PTHR30572:SF4">
    <property type="entry name" value="ABC TRANSPORTER PERMEASE YTRF"/>
    <property type="match status" value="1"/>
</dbReference>
<dbReference type="EMBL" id="CP036280">
    <property type="protein sequence ID" value="QDU70395.1"/>
    <property type="molecule type" value="Genomic_DNA"/>
</dbReference>
<evidence type="ECO:0000256" key="5">
    <source>
        <dbReference type="ARBA" id="ARBA00023136"/>
    </source>
</evidence>
<dbReference type="Pfam" id="PF12704">
    <property type="entry name" value="MacB_PCD"/>
    <property type="match status" value="1"/>
</dbReference>
<keyword evidence="3 7" id="KW-0812">Transmembrane</keyword>
<dbReference type="EC" id="3.6.3.-" evidence="10"/>
<evidence type="ECO:0000256" key="4">
    <source>
        <dbReference type="ARBA" id="ARBA00022989"/>
    </source>
</evidence>
<evidence type="ECO:0000256" key="2">
    <source>
        <dbReference type="ARBA" id="ARBA00022475"/>
    </source>
</evidence>
<dbReference type="RefSeq" id="WP_145444461.1">
    <property type="nucleotide sequence ID" value="NZ_CP036280.1"/>
</dbReference>
<comment type="subcellular location">
    <subcellularLocation>
        <location evidence="1">Cell membrane</location>
        <topology evidence="1">Multi-pass membrane protein</topology>
    </subcellularLocation>
</comment>
<feature type="transmembrane region" description="Helical" evidence="7">
    <location>
        <begin position="297"/>
        <end position="322"/>
    </location>
</feature>
<protein>
    <submittedName>
        <fullName evidence="10">Macrolide export ATP-binding/permease protein MacB</fullName>
        <ecNumber evidence="10">3.6.3.-</ecNumber>
    </submittedName>
</protein>
<accession>A0A518BTV0</accession>
<reference evidence="10 11" key="1">
    <citation type="submission" date="2019-02" db="EMBL/GenBank/DDBJ databases">
        <title>Deep-cultivation of Planctomycetes and their phenomic and genomic characterization uncovers novel biology.</title>
        <authorList>
            <person name="Wiegand S."/>
            <person name="Jogler M."/>
            <person name="Boedeker C."/>
            <person name="Pinto D."/>
            <person name="Vollmers J."/>
            <person name="Rivas-Marin E."/>
            <person name="Kohn T."/>
            <person name="Peeters S.H."/>
            <person name="Heuer A."/>
            <person name="Rast P."/>
            <person name="Oberbeckmann S."/>
            <person name="Bunk B."/>
            <person name="Jeske O."/>
            <person name="Meyerdierks A."/>
            <person name="Storesund J.E."/>
            <person name="Kallscheuer N."/>
            <person name="Luecker S."/>
            <person name="Lage O.M."/>
            <person name="Pohl T."/>
            <person name="Merkel B.J."/>
            <person name="Hornburger P."/>
            <person name="Mueller R.-W."/>
            <person name="Bruemmer F."/>
            <person name="Labrenz M."/>
            <person name="Spormann A.M."/>
            <person name="Op den Camp H."/>
            <person name="Overmann J."/>
            <person name="Amann R."/>
            <person name="Jetten M.S.M."/>
            <person name="Mascher T."/>
            <person name="Medema M.H."/>
            <person name="Devos D.P."/>
            <person name="Kaster A.-K."/>
            <person name="Ovreas L."/>
            <person name="Rohde M."/>
            <person name="Galperin M.Y."/>
            <person name="Jogler C."/>
        </authorList>
    </citation>
    <scope>NUCLEOTIDE SEQUENCE [LARGE SCALE GENOMIC DNA]</scope>
    <source>
        <strain evidence="10 11">Pan265</strain>
    </source>
</reference>
<dbReference type="Proteomes" id="UP000320386">
    <property type="component" value="Chromosome"/>
</dbReference>
<dbReference type="InterPro" id="IPR003838">
    <property type="entry name" value="ABC3_permease_C"/>
</dbReference>
<feature type="transmembrane region" description="Helical" evidence="7">
    <location>
        <begin position="20"/>
        <end position="42"/>
    </location>
</feature>
<dbReference type="InterPro" id="IPR025857">
    <property type="entry name" value="MacB_PCD"/>
</dbReference>
<keyword evidence="10" id="KW-0067">ATP-binding</keyword>
<keyword evidence="2" id="KW-1003">Cell membrane</keyword>
<evidence type="ECO:0000256" key="1">
    <source>
        <dbReference type="ARBA" id="ARBA00004651"/>
    </source>
</evidence>
<dbReference type="InterPro" id="IPR050250">
    <property type="entry name" value="Macrolide_Exporter_MacB"/>
</dbReference>
<dbReference type="GO" id="GO:0005524">
    <property type="term" value="F:ATP binding"/>
    <property type="evidence" value="ECO:0007669"/>
    <property type="project" value="UniProtKB-KW"/>
</dbReference>
<evidence type="ECO:0000256" key="7">
    <source>
        <dbReference type="SAM" id="Phobius"/>
    </source>
</evidence>
<dbReference type="GO" id="GO:0016787">
    <property type="term" value="F:hydrolase activity"/>
    <property type="evidence" value="ECO:0007669"/>
    <property type="project" value="UniProtKB-KW"/>
</dbReference>
<evidence type="ECO:0000313" key="11">
    <source>
        <dbReference type="Proteomes" id="UP000320386"/>
    </source>
</evidence>
<sequence length="429" mass="46443">MTFLIETLRLGLTNLLLHKLRSLLTMLGIIFGVAAVIAMVAIGEGSKQKALEEIAQLGARNIIIQSRKPEEDLTATNATQRMVDYGIKRIDLKRIRESVAGLEHIVPLKRVGNRIRQRIHGAPAEVYGTTPELLDVTALTVARGRYLEPQDLEQNRRVAVLGSEIAEQLFPLDDPLGGVITIDNAPFRVVGILAPTGVLGGNITSDVGRNLNYDLHIPLTAAENQFGDMLIRRRSGSFEATKVELQELILVAESEKQVLAISDRVRRILELEHAEKNDVALVVPLELLAQVERTQRLFNLLMVAIASISLLVGGIGIMNIMLATVTERTREIGIRRALGATRGHIIAQFLVETTTLSGLGGALGVGVGLSLAGILALIHAQVSGLEMPIVTMWSILVSFGVATAVGVIFGLYPAVQAARQDPIVALRHD</sequence>
<feature type="transmembrane region" description="Helical" evidence="7">
    <location>
        <begin position="359"/>
        <end position="378"/>
    </location>
</feature>
<keyword evidence="11" id="KW-1185">Reference proteome</keyword>
<dbReference type="Pfam" id="PF02687">
    <property type="entry name" value="FtsX"/>
    <property type="match status" value="1"/>
</dbReference>
<feature type="domain" description="ABC3 transporter permease C-terminal" evidence="8">
    <location>
        <begin position="304"/>
        <end position="422"/>
    </location>
</feature>
<keyword evidence="10" id="KW-0378">Hydrolase</keyword>
<evidence type="ECO:0000256" key="3">
    <source>
        <dbReference type="ARBA" id="ARBA00022692"/>
    </source>
</evidence>
<feature type="domain" description="MacB-like periplasmic core" evidence="9">
    <location>
        <begin position="22"/>
        <end position="266"/>
    </location>
</feature>
<evidence type="ECO:0000259" key="9">
    <source>
        <dbReference type="Pfam" id="PF12704"/>
    </source>
</evidence>
<feature type="transmembrane region" description="Helical" evidence="7">
    <location>
        <begin position="390"/>
        <end position="412"/>
    </location>
</feature>
<dbReference type="KEGG" id="mcad:Pan265_02220"/>
<keyword evidence="4 7" id="KW-1133">Transmembrane helix</keyword>
<dbReference type="PANTHER" id="PTHR30572">
    <property type="entry name" value="MEMBRANE COMPONENT OF TRANSPORTER-RELATED"/>
    <property type="match status" value="1"/>
</dbReference>
<evidence type="ECO:0000259" key="8">
    <source>
        <dbReference type="Pfam" id="PF02687"/>
    </source>
</evidence>
<dbReference type="OrthoDB" id="9770099at2"/>
<comment type="similarity">
    <text evidence="6">Belongs to the ABC-4 integral membrane protein family.</text>
</comment>
<evidence type="ECO:0000256" key="6">
    <source>
        <dbReference type="ARBA" id="ARBA00038076"/>
    </source>
</evidence>
<organism evidence="10 11">
    <name type="scientific">Mucisphaera calidilacus</name>
    <dbReference type="NCBI Taxonomy" id="2527982"/>
    <lineage>
        <taxon>Bacteria</taxon>
        <taxon>Pseudomonadati</taxon>
        <taxon>Planctomycetota</taxon>
        <taxon>Phycisphaerae</taxon>
        <taxon>Phycisphaerales</taxon>
        <taxon>Phycisphaeraceae</taxon>
        <taxon>Mucisphaera</taxon>
    </lineage>
</organism>
<proteinExistence type="inferred from homology"/>
<gene>
    <name evidence="10" type="primary">macB_2</name>
    <name evidence="10" type="ORF">Pan265_02220</name>
</gene>
<dbReference type="GO" id="GO:0005886">
    <property type="term" value="C:plasma membrane"/>
    <property type="evidence" value="ECO:0007669"/>
    <property type="project" value="UniProtKB-SubCell"/>
</dbReference>
<keyword evidence="5 7" id="KW-0472">Membrane</keyword>